<dbReference type="NCBIfam" id="NF003917">
    <property type="entry name" value="PRK05443.1-1"/>
    <property type="match status" value="1"/>
</dbReference>
<comment type="similarity">
    <text evidence="6 7">Belongs to the polyphosphate kinase 1 (PPK1) family.</text>
</comment>
<dbReference type="PANTHER" id="PTHR30218">
    <property type="entry name" value="POLYPHOSPHATE KINASE"/>
    <property type="match status" value="1"/>
</dbReference>
<dbReference type="Pfam" id="PF13090">
    <property type="entry name" value="PP_kinase_C"/>
    <property type="match status" value="1"/>
</dbReference>
<dbReference type="Gene3D" id="3.30.870.10">
    <property type="entry name" value="Endonuclease Chain A"/>
    <property type="match status" value="2"/>
</dbReference>
<evidence type="ECO:0000256" key="5">
    <source>
        <dbReference type="ARBA" id="ARBA00022840"/>
    </source>
</evidence>
<keyword evidence="6" id="KW-0460">Magnesium</keyword>
<feature type="binding site" evidence="6">
    <location>
        <position position="594"/>
    </location>
    <ligand>
        <name>ATP</name>
        <dbReference type="ChEBI" id="CHEBI:30616"/>
    </ligand>
</feature>
<dbReference type="InterPro" id="IPR003414">
    <property type="entry name" value="PP_kinase"/>
</dbReference>
<dbReference type="EMBL" id="FRAC01000014">
    <property type="protein sequence ID" value="SHK63381.1"/>
    <property type="molecule type" value="Genomic_DNA"/>
</dbReference>
<keyword evidence="3 6" id="KW-0547">Nucleotide-binding</keyword>
<feature type="domain" description="Polyphosphate kinase middle" evidence="8">
    <location>
        <begin position="127"/>
        <end position="303"/>
    </location>
</feature>
<evidence type="ECO:0000256" key="6">
    <source>
        <dbReference type="HAMAP-Rule" id="MF_00347"/>
    </source>
</evidence>
<feature type="domain" description="Polyphosphate kinase N-terminal" evidence="9">
    <location>
        <begin position="14"/>
        <end position="116"/>
    </location>
</feature>
<dbReference type="GO" id="GO:0046872">
    <property type="term" value="F:metal ion binding"/>
    <property type="evidence" value="ECO:0007669"/>
    <property type="project" value="UniProtKB-KW"/>
</dbReference>
<feature type="active site" description="Phosphohistidine intermediate" evidence="6">
    <location>
        <position position="437"/>
    </location>
</feature>
<dbReference type="Gene3D" id="3.30.1840.10">
    <property type="entry name" value="Polyphosphate kinase middle domain"/>
    <property type="match status" value="1"/>
</dbReference>
<feature type="binding site" evidence="6">
    <location>
        <position position="51"/>
    </location>
    <ligand>
        <name>ATP</name>
        <dbReference type="ChEBI" id="CHEBI:30616"/>
    </ligand>
</feature>
<dbReference type="SUPFAM" id="SSF140356">
    <property type="entry name" value="PPK N-terminal domain-like"/>
    <property type="match status" value="1"/>
</dbReference>
<evidence type="ECO:0000259" key="8">
    <source>
        <dbReference type="Pfam" id="PF02503"/>
    </source>
</evidence>
<dbReference type="CDD" id="cd09169">
    <property type="entry name" value="PLDc_PPK1_C2_unchar"/>
    <property type="match status" value="1"/>
</dbReference>
<sequence>MPHPENNFQNSFMQNRELSWLRFNRRVLEEAEEESVPLYERLKFISIFTSNLDEFFMIRVGSLTDLMYMDNNVDDKTGLTAGQQLELIFQEAVPLYKERDRVYLMVEEKLREFGIRNLDSNELKKNEKKQLDKIFEDEIMPILSPQVIDSRHPFPHLSNKSIYIICEFTGESTKFGLIPISQSLPAFFMLTGTETSYIMTEKVVLEHIGDIFGMYKIECAAIISVTRNADISPEDEIFEVDDDFRERMKKVIKKRSRLSPVRLEVQGHLSKDLSNFLLSKLHLTKEQVFVSEAPLVLSYVFDLHSHIGVSLIKQLSYPEFKPQFPSYLSSNESITAQCRHKDILLFFPYDQMEPFLQLLRESAQDSAVISIKITIYRLSRNSRIIDYLCNAAENNKEVTVLMELKARFDEKNNIEWAERLEDAGCTVIYGFEGFKVHSKICLITRRDRNRVFYVTQIGTGNYNEKTAKLYSDLSLITANQELGQEANEFFKNMSIANLQGNYNNLFVAPYFFKSNILALIDNETDKARKGQEACIIMKSNSLTDKEIMGKLSEASQAGVEVKLIIRGICCLLPGIKGKTENITVYSIVGRFLEHSRIYCFGKGKDARLYISSADMMTRNTRRRVEIACPIMDEDIRQRLYHILEVMFSDNVKARVVERDGTYQKTGGSGIPLDAQQSFIEEALRKEGKNTAPKDYITSFFKRIRSIKKSKK</sequence>
<dbReference type="GO" id="GO:0009358">
    <property type="term" value="C:polyphosphate kinase complex"/>
    <property type="evidence" value="ECO:0007669"/>
    <property type="project" value="InterPro"/>
</dbReference>
<dbReference type="CDD" id="cd09166">
    <property type="entry name" value="PLDc_PPK1_C1_unchar"/>
    <property type="match status" value="1"/>
</dbReference>
<dbReference type="InterPro" id="IPR041108">
    <property type="entry name" value="PP_kinase_C_1"/>
</dbReference>
<evidence type="ECO:0000256" key="7">
    <source>
        <dbReference type="RuleBase" id="RU003800"/>
    </source>
</evidence>
<evidence type="ECO:0000259" key="11">
    <source>
        <dbReference type="Pfam" id="PF17941"/>
    </source>
</evidence>
<keyword evidence="6" id="KW-0479">Metal-binding</keyword>
<evidence type="ECO:0000256" key="4">
    <source>
        <dbReference type="ARBA" id="ARBA00022777"/>
    </source>
</evidence>
<gene>
    <name evidence="6" type="primary">ppk</name>
    <name evidence="12" type="ORF">SAMN02745136_02965</name>
</gene>
<comment type="PTM">
    <text evidence="6 7">An intermediate of this reaction is the autophosphorylated ppk in which a phosphate is covalently linked to a histidine residue through a N-P bond.</text>
</comment>
<evidence type="ECO:0000259" key="9">
    <source>
        <dbReference type="Pfam" id="PF13089"/>
    </source>
</evidence>
<proteinExistence type="inferred from homology"/>
<dbReference type="NCBIfam" id="TIGR03705">
    <property type="entry name" value="poly_P_kin"/>
    <property type="match status" value="1"/>
</dbReference>
<keyword evidence="2 6" id="KW-0808">Transferase</keyword>
<feature type="binding site" evidence="6">
    <location>
        <position position="377"/>
    </location>
    <ligand>
        <name>Mg(2+)</name>
        <dbReference type="ChEBI" id="CHEBI:18420"/>
    </ligand>
</feature>
<dbReference type="Pfam" id="PF13089">
    <property type="entry name" value="PP_kinase_N"/>
    <property type="match status" value="1"/>
</dbReference>
<dbReference type="InterPro" id="IPR024953">
    <property type="entry name" value="PP_kinase_middle"/>
</dbReference>
<reference evidence="12 13" key="1">
    <citation type="submission" date="2016-11" db="EMBL/GenBank/DDBJ databases">
        <authorList>
            <person name="Jaros S."/>
            <person name="Januszkiewicz K."/>
            <person name="Wedrychowicz H."/>
        </authorList>
    </citation>
    <scope>NUCLEOTIDE SEQUENCE [LARGE SCALE GENOMIC DNA]</scope>
    <source>
        <strain evidence="12 13">DSM 15929</strain>
    </source>
</reference>
<evidence type="ECO:0000313" key="12">
    <source>
        <dbReference type="EMBL" id="SHK63381.1"/>
    </source>
</evidence>
<dbReference type="PANTHER" id="PTHR30218:SF0">
    <property type="entry name" value="POLYPHOSPHATE KINASE"/>
    <property type="match status" value="1"/>
</dbReference>
<keyword evidence="4 6" id="KW-0418">Kinase</keyword>
<dbReference type="Pfam" id="PF02503">
    <property type="entry name" value="PP_kinase"/>
    <property type="match status" value="1"/>
</dbReference>
<dbReference type="STRING" id="1121322.SAMN02745136_02965"/>
<protein>
    <recommendedName>
        <fullName evidence="6 7">Polyphosphate kinase</fullName>
        <ecNumber evidence="6 7">2.7.4.1</ecNumber>
    </recommendedName>
    <alternativeName>
        <fullName evidence="6">ATP-polyphosphate phosphotransferase</fullName>
    </alternativeName>
    <alternativeName>
        <fullName evidence="6">Polyphosphoric acid kinase</fullName>
    </alternativeName>
</protein>
<feature type="binding site" evidence="6">
    <location>
        <position position="407"/>
    </location>
    <ligand>
        <name>Mg(2+)</name>
        <dbReference type="ChEBI" id="CHEBI:18420"/>
    </ligand>
</feature>
<evidence type="ECO:0000259" key="10">
    <source>
        <dbReference type="Pfam" id="PF13090"/>
    </source>
</evidence>
<evidence type="ECO:0000256" key="3">
    <source>
        <dbReference type="ARBA" id="ARBA00022741"/>
    </source>
</evidence>
<feature type="domain" description="Polyphosphate kinase C-terminal" evidence="10">
    <location>
        <begin position="505"/>
        <end position="665"/>
    </location>
</feature>
<evidence type="ECO:0000256" key="1">
    <source>
        <dbReference type="ARBA" id="ARBA00022553"/>
    </source>
</evidence>
<dbReference type="NCBIfam" id="NF003921">
    <property type="entry name" value="PRK05443.2-2"/>
    <property type="match status" value="1"/>
</dbReference>
<dbReference type="GO" id="GO:0008976">
    <property type="term" value="F:polyphosphate kinase activity"/>
    <property type="evidence" value="ECO:0007669"/>
    <property type="project" value="UniProtKB-UniRule"/>
</dbReference>
<accession>A0A1M6U2K3</accession>
<feature type="domain" description="Polyphosphate kinase C-terminal" evidence="11">
    <location>
        <begin position="334"/>
        <end position="494"/>
    </location>
</feature>
<keyword evidence="5 6" id="KW-0067">ATP-binding</keyword>
<dbReference type="AlphaFoldDB" id="A0A1M6U2K3"/>
<keyword evidence="13" id="KW-1185">Reference proteome</keyword>
<comment type="cofactor">
    <cofactor evidence="6">
        <name>Mg(2+)</name>
        <dbReference type="ChEBI" id="CHEBI:18420"/>
    </cofactor>
</comment>
<dbReference type="HAMAP" id="MF_00347">
    <property type="entry name" value="Polyphosphate_kinase"/>
    <property type="match status" value="1"/>
</dbReference>
<feature type="binding site" evidence="6">
    <location>
        <position position="566"/>
    </location>
    <ligand>
        <name>ATP</name>
        <dbReference type="ChEBI" id="CHEBI:30616"/>
    </ligand>
</feature>
<dbReference type="SUPFAM" id="SSF56024">
    <property type="entry name" value="Phospholipase D/nuclease"/>
    <property type="match status" value="2"/>
</dbReference>
<dbReference type="GO" id="GO:0006799">
    <property type="term" value="P:polyphosphate biosynthetic process"/>
    <property type="evidence" value="ECO:0007669"/>
    <property type="project" value="UniProtKB-UniRule"/>
</dbReference>
<dbReference type="Pfam" id="PF17941">
    <property type="entry name" value="PP_kinase_C_1"/>
    <property type="match status" value="1"/>
</dbReference>
<dbReference type="InterPro" id="IPR025200">
    <property type="entry name" value="PPK_C_dom2"/>
</dbReference>
<dbReference type="GO" id="GO:0005524">
    <property type="term" value="F:ATP binding"/>
    <property type="evidence" value="ECO:0007669"/>
    <property type="project" value="UniProtKB-KW"/>
</dbReference>
<keyword evidence="1 6" id="KW-0597">Phosphoprotein</keyword>
<dbReference type="InterPro" id="IPR036832">
    <property type="entry name" value="PPK_N_dom_sf"/>
</dbReference>
<name>A0A1M6U2K3_9FIRM</name>
<organism evidence="12 13">
    <name type="scientific">Anaerocolumna jejuensis DSM 15929</name>
    <dbReference type="NCBI Taxonomy" id="1121322"/>
    <lineage>
        <taxon>Bacteria</taxon>
        <taxon>Bacillati</taxon>
        <taxon>Bacillota</taxon>
        <taxon>Clostridia</taxon>
        <taxon>Lachnospirales</taxon>
        <taxon>Lachnospiraceae</taxon>
        <taxon>Anaerocolumna</taxon>
    </lineage>
</organism>
<feature type="binding site" evidence="6">
    <location>
        <position position="470"/>
    </location>
    <ligand>
        <name>ATP</name>
        <dbReference type="ChEBI" id="CHEBI:30616"/>
    </ligand>
</feature>
<dbReference type="SUPFAM" id="SSF143724">
    <property type="entry name" value="PHP14-like"/>
    <property type="match status" value="1"/>
</dbReference>
<evidence type="ECO:0000313" key="13">
    <source>
        <dbReference type="Proteomes" id="UP000184386"/>
    </source>
</evidence>
<dbReference type="EC" id="2.7.4.1" evidence="6 7"/>
<dbReference type="Gene3D" id="1.20.58.310">
    <property type="entry name" value="Polyphosphate kinase N-terminal domain"/>
    <property type="match status" value="1"/>
</dbReference>
<comment type="catalytic activity">
    <reaction evidence="6 7">
        <text>[phosphate](n) + ATP = [phosphate](n+1) + ADP</text>
        <dbReference type="Rhea" id="RHEA:19573"/>
        <dbReference type="Rhea" id="RHEA-COMP:9859"/>
        <dbReference type="Rhea" id="RHEA-COMP:14280"/>
        <dbReference type="ChEBI" id="CHEBI:16838"/>
        <dbReference type="ChEBI" id="CHEBI:30616"/>
        <dbReference type="ChEBI" id="CHEBI:456216"/>
        <dbReference type="EC" id="2.7.4.1"/>
    </reaction>
</comment>
<dbReference type="Proteomes" id="UP000184386">
    <property type="component" value="Unassembled WGS sequence"/>
</dbReference>
<evidence type="ECO:0000256" key="2">
    <source>
        <dbReference type="ARBA" id="ARBA00022679"/>
    </source>
</evidence>
<dbReference type="InterPro" id="IPR036830">
    <property type="entry name" value="PP_kinase_middle_dom_sf"/>
</dbReference>
<dbReference type="InterPro" id="IPR025198">
    <property type="entry name" value="PPK_N_dom"/>
</dbReference>
<comment type="function">
    <text evidence="6 7">Catalyzes the reversible transfer of the terminal phosphate of ATP to form a long-chain polyphosphate (polyP).</text>
</comment>
<dbReference type="RefSeq" id="WP_170866658.1">
    <property type="nucleotide sequence ID" value="NZ_FRAC01000014.1"/>
</dbReference>
<dbReference type="PIRSF" id="PIRSF015589">
    <property type="entry name" value="PP_kinase"/>
    <property type="match status" value="1"/>
</dbReference>